<reference evidence="1" key="1">
    <citation type="submission" date="2020-05" db="UniProtKB">
        <authorList>
            <consortium name="EnsemblMetazoa"/>
        </authorList>
    </citation>
    <scope>IDENTIFICATION</scope>
    <source>
        <strain evidence="1">TTRI</strain>
    </source>
</reference>
<dbReference type="VEuPathDB" id="VectorBase:GAUT023317"/>
<dbReference type="STRING" id="7395.A0A1A9V228"/>
<dbReference type="EnsemblMetazoa" id="GAUT023317-RA">
    <property type="protein sequence ID" value="GAUT023317-PA"/>
    <property type="gene ID" value="GAUT023317"/>
</dbReference>
<organism evidence="1 2">
    <name type="scientific">Glossina austeni</name>
    <name type="common">Savannah tsetse fly</name>
    <dbReference type="NCBI Taxonomy" id="7395"/>
    <lineage>
        <taxon>Eukaryota</taxon>
        <taxon>Metazoa</taxon>
        <taxon>Ecdysozoa</taxon>
        <taxon>Arthropoda</taxon>
        <taxon>Hexapoda</taxon>
        <taxon>Insecta</taxon>
        <taxon>Pterygota</taxon>
        <taxon>Neoptera</taxon>
        <taxon>Endopterygota</taxon>
        <taxon>Diptera</taxon>
        <taxon>Brachycera</taxon>
        <taxon>Muscomorpha</taxon>
        <taxon>Hippoboscoidea</taxon>
        <taxon>Glossinidae</taxon>
        <taxon>Glossina</taxon>
    </lineage>
</organism>
<dbReference type="Proteomes" id="UP000078200">
    <property type="component" value="Unassembled WGS sequence"/>
</dbReference>
<evidence type="ECO:0000313" key="2">
    <source>
        <dbReference type="Proteomes" id="UP000078200"/>
    </source>
</evidence>
<name>A0A1A9V228_GLOAU</name>
<evidence type="ECO:0000313" key="1">
    <source>
        <dbReference type="EnsemblMetazoa" id="GAUT023317-PA"/>
    </source>
</evidence>
<keyword evidence="2" id="KW-1185">Reference proteome</keyword>
<accession>A0A1A9V228</accession>
<dbReference type="AlphaFoldDB" id="A0A1A9V228"/>
<sequence length="190" mass="22458">MLNSNVSYNNTEIMTSLKQNPYQQIPSNTYSSNNNNQQNVIHLIKNIDEKLRQIRSIEMRVATLQEIFDSFHFTGPSFHHFIFNKTNASAKVNVSNLDFKVQQDLQLFTIRLSQKLNNALQVLNELREFFQTNVTKIIKFTNNYDDDKDEEVGKYSQLEDFKPEFDLGLNDIEEKPLNLHLKFFLFEYTY</sequence>
<protein>
    <submittedName>
        <fullName evidence="1">Uncharacterized protein</fullName>
    </submittedName>
</protein>
<proteinExistence type="predicted"/>